<dbReference type="InterPro" id="IPR052155">
    <property type="entry name" value="Biofilm_reg_signaling"/>
</dbReference>
<dbReference type="SMART" id="SM01079">
    <property type="entry name" value="CHASE"/>
    <property type="match status" value="1"/>
</dbReference>
<dbReference type="PROSITE" id="PS50887">
    <property type="entry name" value="GGDEF"/>
    <property type="match status" value="1"/>
</dbReference>
<proteinExistence type="predicted"/>
<evidence type="ECO:0000256" key="3">
    <source>
        <dbReference type="ARBA" id="ARBA00022989"/>
    </source>
</evidence>
<dbReference type="GO" id="GO:0007165">
    <property type="term" value="P:signal transduction"/>
    <property type="evidence" value="ECO:0007669"/>
    <property type="project" value="UniProtKB-ARBA"/>
</dbReference>
<dbReference type="InterPro" id="IPR043128">
    <property type="entry name" value="Rev_trsase/Diguanyl_cyclase"/>
</dbReference>
<dbReference type="Gene3D" id="3.30.70.270">
    <property type="match status" value="1"/>
</dbReference>
<evidence type="ECO:0000256" key="2">
    <source>
        <dbReference type="ARBA" id="ARBA00022692"/>
    </source>
</evidence>
<dbReference type="RefSeq" id="WP_180136936.1">
    <property type="nucleotide sequence ID" value="NZ_CAADHO010000001.1"/>
</dbReference>
<evidence type="ECO:0000256" key="5">
    <source>
        <dbReference type="SAM" id="Phobius"/>
    </source>
</evidence>
<dbReference type="InterPro" id="IPR006189">
    <property type="entry name" value="CHASE_dom"/>
</dbReference>
<keyword evidence="9" id="KW-1185">Reference proteome</keyword>
<organism evidence="8 9">
    <name type="scientific">Desulfoluna butyratoxydans</name>
    <dbReference type="NCBI Taxonomy" id="231438"/>
    <lineage>
        <taxon>Bacteria</taxon>
        <taxon>Pseudomonadati</taxon>
        <taxon>Thermodesulfobacteriota</taxon>
        <taxon>Desulfobacteria</taxon>
        <taxon>Desulfobacterales</taxon>
        <taxon>Desulfolunaceae</taxon>
        <taxon>Desulfoluna</taxon>
    </lineage>
</organism>
<evidence type="ECO:0000259" key="6">
    <source>
        <dbReference type="PROSITE" id="PS50839"/>
    </source>
</evidence>
<dbReference type="GO" id="GO:0003824">
    <property type="term" value="F:catalytic activity"/>
    <property type="evidence" value="ECO:0007669"/>
    <property type="project" value="UniProtKB-ARBA"/>
</dbReference>
<evidence type="ECO:0000256" key="1">
    <source>
        <dbReference type="ARBA" id="ARBA00004370"/>
    </source>
</evidence>
<sequence length="455" mass="50467">MKRFTDSRVFIAGVSFLCFLLLAGGSECLVYLGKERWQAREREALIKEAGRVRTLLESEINTTLNLNLGLVIYVATNPEVQPETFDVIARRLIRRTPHIRNIGLARDNVITHIYPLEGNEAAMGFRYKESAAQWPMVERAIDTRRTVVAGPVELVQGGWAIISRSPIFLSDGDNSYWGISSMVMDVDSLYAASGLMDAGTLGYALRGKDGMGAQGKVFYGDPTLFERSDAVQLPISLPVGAWLLAAAPYRGAAVYKAEGFLRAAGLGLSLVITAMLYALLTSLSRIRYLAHHDPITELPNIRYFEAYIKQLITVNLYKDEPFALFYIDLDRFKPINEAYGHKAGDRVMRDAAERLKEMASDDALVCRMAGDEFVVVLETVRTREQANAKADELMEILVKPYTLPGRGEVVIDARVGVSLFPSQGVTSEILIREADLDLSLRKGEPFLATEGQTET</sequence>
<accession>A0A4U8YNC9</accession>
<name>A0A4U8YNC9_9BACT</name>
<feature type="domain" description="CHASE" evidence="6">
    <location>
        <begin position="109"/>
        <end position="245"/>
    </location>
</feature>
<gene>
    <name evidence="8" type="ORF">MSL71_3340</name>
</gene>
<dbReference type="Gene3D" id="3.30.450.350">
    <property type="entry name" value="CHASE domain"/>
    <property type="match status" value="1"/>
</dbReference>
<keyword evidence="2 5" id="KW-0812">Transmembrane</keyword>
<dbReference type="AlphaFoldDB" id="A0A4U8YNC9"/>
<evidence type="ECO:0000256" key="4">
    <source>
        <dbReference type="ARBA" id="ARBA00023136"/>
    </source>
</evidence>
<dbReference type="CDD" id="cd01949">
    <property type="entry name" value="GGDEF"/>
    <property type="match status" value="1"/>
</dbReference>
<dbReference type="GO" id="GO:0016020">
    <property type="term" value="C:membrane"/>
    <property type="evidence" value="ECO:0007669"/>
    <property type="project" value="UniProtKB-SubCell"/>
</dbReference>
<feature type="transmembrane region" description="Helical" evidence="5">
    <location>
        <begin position="260"/>
        <end position="280"/>
    </location>
</feature>
<keyword evidence="3 5" id="KW-1133">Transmembrane helix</keyword>
<comment type="subcellular location">
    <subcellularLocation>
        <location evidence="1">Membrane</location>
    </subcellularLocation>
</comment>
<evidence type="ECO:0000313" key="9">
    <source>
        <dbReference type="Proteomes" id="UP000507962"/>
    </source>
</evidence>
<evidence type="ECO:0000313" key="8">
    <source>
        <dbReference type="EMBL" id="VFQ42713.1"/>
    </source>
</evidence>
<dbReference type="Proteomes" id="UP000507962">
    <property type="component" value="Unassembled WGS sequence"/>
</dbReference>
<protein>
    <submittedName>
        <fullName evidence="8">Nucleotide cyclase</fullName>
    </submittedName>
</protein>
<evidence type="ECO:0000259" key="7">
    <source>
        <dbReference type="PROSITE" id="PS50887"/>
    </source>
</evidence>
<dbReference type="NCBIfam" id="TIGR00254">
    <property type="entry name" value="GGDEF"/>
    <property type="match status" value="1"/>
</dbReference>
<dbReference type="InterPro" id="IPR000160">
    <property type="entry name" value="GGDEF_dom"/>
</dbReference>
<dbReference type="InterPro" id="IPR029787">
    <property type="entry name" value="Nucleotide_cyclase"/>
</dbReference>
<dbReference type="PANTHER" id="PTHR44757:SF2">
    <property type="entry name" value="BIOFILM ARCHITECTURE MAINTENANCE PROTEIN MBAA"/>
    <property type="match status" value="1"/>
</dbReference>
<dbReference type="Pfam" id="PF00990">
    <property type="entry name" value="GGDEF"/>
    <property type="match status" value="1"/>
</dbReference>
<dbReference type="InterPro" id="IPR042240">
    <property type="entry name" value="CHASE_sf"/>
</dbReference>
<keyword evidence="4 5" id="KW-0472">Membrane</keyword>
<feature type="domain" description="GGDEF" evidence="7">
    <location>
        <begin position="320"/>
        <end position="455"/>
    </location>
</feature>
<dbReference type="Pfam" id="PF03924">
    <property type="entry name" value="CHASE"/>
    <property type="match status" value="1"/>
</dbReference>
<dbReference type="PANTHER" id="PTHR44757">
    <property type="entry name" value="DIGUANYLATE CYCLASE DGCP"/>
    <property type="match status" value="1"/>
</dbReference>
<dbReference type="PROSITE" id="PS50839">
    <property type="entry name" value="CHASE"/>
    <property type="match status" value="1"/>
</dbReference>
<dbReference type="EMBL" id="CAADHO010000001">
    <property type="protein sequence ID" value="VFQ42713.1"/>
    <property type="molecule type" value="Genomic_DNA"/>
</dbReference>
<dbReference type="SUPFAM" id="SSF55073">
    <property type="entry name" value="Nucleotide cyclase"/>
    <property type="match status" value="1"/>
</dbReference>
<dbReference type="SMART" id="SM00267">
    <property type="entry name" value="GGDEF"/>
    <property type="match status" value="1"/>
</dbReference>
<reference evidence="8 9" key="1">
    <citation type="submission" date="2019-03" db="EMBL/GenBank/DDBJ databases">
        <authorList>
            <person name="Nijsse B."/>
        </authorList>
    </citation>
    <scope>NUCLEOTIDE SEQUENCE [LARGE SCALE GENOMIC DNA]</scope>
    <source>
        <strain evidence="8">Desulfoluna butyratoxydans MSL71</strain>
    </source>
</reference>